<accession>A0A370HRX7</accession>
<keyword evidence="2" id="KW-1185">Reference proteome</keyword>
<sequence>MLMRTDENTLIRYVAERLVTRHPDLPPARIADMVHHAHARFDGVKVRDFVPLLVERRVTNELATMHG</sequence>
<name>A0A370HRX7_9NOCA</name>
<dbReference type="NCBIfam" id="NF046112">
    <property type="entry name" value="MSMEG_6209_Nter"/>
    <property type="match status" value="1"/>
</dbReference>
<proteinExistence type="predicted"/>
<dbReference type="Gene3D" id="1.10.8.1060">
    <property type="entry name" value="Corynebacterium glutamicum thioredoxin-dependent arsenate reductase, N-terminal domain"/>
    <property type="match status" value="1"/>
</dbReference>
<reference evidence="1 2" key="1">
    <citation type="submission" date="2018-07" db="EMBL/GenBank/DDBJ databases">
        <title>Genomic Encyclopedia of Type Strains, Phase IV (KMG-IV): sequencing the most valuable type-strain genomes for metagenomic binning, comparative biology and taxonomic classification.</title>
        <authorList>
            <person name="Goeker M."/>
        </authorList>
    </citation>
    <scope>NUCLEOTIDE SEQUENCE [LARGE SCALE GENOMIC DNA]</scope>
    <source>
        <strain evidence="1 2">DSM 44290</strain>
    </source>
</reference>
<protein>
    <submittedName>
        <fullName evidence="1">Uncharacterized protein</fullName>
    </submittedName>
</protein>
<gene>
    <name evidence="1" type="ORF">DFR76_11417</name>
</gene>
<dbReference type="Proteomes" id="UP000254869">
    <property type="component" value="Unassembled WGS sequence"/>
</dbReference>
<dbReference type="AlphaFoldDB" id="A0A370HRX7"/>
<dbReference type="STRING" id="1210086.GCA_001613105_07657"/>
<evidence type="ECO:0000313" key="2">
    <source>
        <dbReference type="Proteomes" id="UP000254869"/>
    </source>
</evidence>
<comment type="caution">
    <text evidence="1">The sequence shown here is derived from an EMBL/GenBank/DDBJ whole genome shotgun (WGS) entry which is preliminary data.</text>
</comment>
<organism evidence="1 2">
    <name type="scientific">Nocardia pseudobrasiliensis</name>
    <dbReference type="NCBI Taxonomy" id="45979"/>
    <lineage>
        <taxon>Bacteria</taxon>
        <taxon>Bacillati</taxon>
        <taxon>Actinomycetota</taxon>
        <taxon>Actinomycetes</taxon>
        <taxon>Mycobacteriales</taxon>
        <taxon>Nocardiaceae</taxon>
        <taxon>Nocardia</taxon>
    </lineage>
</organism>
<evidence type="ECO:0000313" key="1">
    <source>
        <dbReference type="EMBL" id="RDI61293.1"/>
    </source>
</evidence>
<dbReference type="EMBL" id="QQBC01000014">
    <property type="protein sequence ID" value="RDI61293.1"/>
    <property type="molecule type" value="Genomic_DNA"/>
</dbReference>